<proteinExistence type="predicted"/>
<dbReference type="EMBL" id="BTPU01000031">
    <property type="protein sequence ID" value="GMQ62893.1"/>
    <property type="molecule type" value="Genomic_DNA"/>
</dbReference>
<dbReference type="Proteomes" id="UP001374599">
    <property type="component" value="Unassembled WGS sequence"/>
</dbReference>
<accession>A0ACB5ULW1</accession>
<keyword evidence="2" id="KW-1185">Reference proteome</keyword>
<evidence type="ECO:0000313" key="1">
    <source>
        <dbReference type="EMBL" id="GMQ62893.1"/>
    </source>
</evidence>
<sequence>MNKKIPQLSIYLIYTGAAAFFFSLVFTVNQVYYIEILELNPFQLVLIGTVLETSCFIFEIPTGIVADIVSRKLSVIIGLVLMGIAFIAEGSIPLFITVIFSQILWGLGYTFTSGADEAWIADELDGRNLDGVYLRGAQVGQFGSLLGILVSVVIGTVRVNIPMIIGGLSFIVLAIFLVVFMKETKFKPASTERNTWKQIGYTFSQGIKFIRGKSILMLMVGMSLLYGLYSEGLDRLWTAHFMQNIGFTKLIELKPVVWIGIINGFAMVLSILVVQYVKKRMNKTGEIKKVWMLIPINILMVMSIVLFGLSGNFSMAISMYLTFYITRIINGPIYRAWMSKNIKSEVRATVLSTYGQIDSFGQIIGGPLIGFIAVKTSISTAIVLSGIILSPIIVIFIYVYGKYQSRETKGTKL</sequence>
<comment type="caution">
    <text evidence="1">The sequence shown here is derived from an EMBL/GenBank/DDBJ whole genome shotgun (WGS) entry which is preliminary data.</text>
</comment>
<protein>
    <submittedName>
        <fullName evidence="1">Tetracycline efflux MFS transporter TetA(P)</fullName>
    </submittedName>
</protein>
<reference evidence="1" key="1">
    <citation type="submission" date="2023-09" db="EMBL/GenBank/DDBJ databases">
        <title>Vallitalea sediminicola and Vallitalea maricola sp. nov., anaerobic bacteria isolated from marine sediment.</title>
        <authorList>
            <person name="Hirano S."/>
            <person name="Maeda A."/>
            <person name="Terahara T."/>
            <person name="Mori K."/>
            <person name="Hamada M."/>
            <person name="Matsumoto R."/>
            <person name="Kobayashi T."/>
        </authorList>
    </citation>
    <scope>NUCLEOTIDE SEQUENCE</scope>
    <source>
        <strain evidence="1">AN17-2</strain>
    </source>
</reference>
<evidence type="ECO:0000313" key="2">
    <source>
        <dbReference type="Proteomes" id="UP001374599"/>
    </source>
</evidence>
<name>A0ACB5ULW1_9FIRM</name>
<organism evidence="1 2">
    <name type="scientific">Vallitalea maricola</name>
    <dbReference type="NCBI Taxonomy" id="3074433"/>
    <lineage>
        <taxon>Bacteria</taxon>
        <taxon>Bacillati</taxon>
        <taxon>Bacillota</taxon>
        <taxon>Clostridia</taxon>
        <taxon>Lachnospirales</taxon>
        <taxon>Vallitaleaceae</taxon>
        <taxon>Vallitalea</taxon>
    </lineage>
</organism>
<gene>
    <name evidence="1" type="primary">tetA(P)</name>
    <name evidence="1" type="ORF">AN2V17_21250</name>
</gene>